<dbReference type="EC" id="3.5.1.2" evidence="3 6"/>
<feature type="binding site" evidence="6">
    <location>
        <position position="141"/>
    </location>
    <ligand>
        <name>substrate</name>
    </ligand>
</feature>
<dbReference type="PANTHER" id="PTHR12544">
    <property type="entry name" value="GLUTAMINASE"/>
    <property type="match status" value="1"/>
</dbReference>
<dbReference type="RefSeq" id="WP_013599163.1">
    <property type="nucleotide sequence ID" value="NC_015144.1"/>
</dbReference>
<dbReference type="HAMAP" id="MF_00313">
    <property type="entry name" value="Glutaminase"/>
    <property type="match status" value="1"/>
</dbReference>
<evidence type="ECO:0000313" key="8">
    <source>
        <dbReference type="Proteomes" id="UP000008641"/>
    </source>
</evidence>
<accession>F0P247</accession>
<feature type="binding site" evidence="6">
    <location>
        <position position="192"/>
    </location>
    <ligand>
        <name>substrate</name>
    </ligand>
</feature>
<evidence type="ECO:0000313" key="7">
    <source>
        <dbReference type="EMBL" id="ADX68775.1"/>
    </source>
</evidence>
<dbReference type="HOGENOM" id="CLU_027932_1_0_10"/>
<dbReference type="SMR" id="F0P247"/>
<dbReference type="GO" id="GO:0006537">
    <property type="term" value="P:glutamate biosynthetic process"/>
    <property type="evidence" value="ECO:0007669"/>
    <property type="project" value="TreeGrafter"/>
</dbReference>
<feature type="binding site" evidence="6">
    <location>
        <position position="91"/>
    </location>
    <ligand>
        <name>substrate</name>
    </ligand>
</feature>
<dbReference type="GO" id="GO:0004359">
    <property type="term" value="F:glutaminase activity"/>
    <property type="evidence" value="ECO:0007669"/>
    <property type="project" value="UniProtKB-UniRule"/>
</dbReference>
<proteinExistence type="inferred from homology"/>
<keyword evidence="8" id="KW-1185">Reference proteome</keyword>
<evidence type="ECO:0000256" key="1">
    <source>
        <dbReference type="ARBA" id="ARBA00011076"/>
    </source>
</evidence>
<feature type="binding site" evidence="6">
    <location>
        <position position="185"/>
    </location>
    <ligand>
        <name>substrate</name>
    </ligand>
</feature>
<feature type="binding site" evidence="6">
    <location>
        <position position="267"/>
    </location>
    <ligand>
        <name>substrate</name>
    </ligand>
</feature>
<keyword evidence="4 6" id="KW-0378">Hydrolase</keyword>
<comment type="catalytic activity">
    <reaction evidence="5 6">
        <text>L-glutamine + H2O = L-glutamate + NH4(+)</text>
        <dbReference type="Rhea" id="RHEA:15889"/>
        <dbReference type="ChEBI" id="CHEBI:15377"/>
        <dbReference type="ChEBI" id="CHEBI:28938"/>
        <dbReference type="ChEBI" id="CHEBI:29985"/>
        <dbReference type="ChEBI" id="CHEBI:58359"/>
        <dbReference type="EC" id="3.5.1.2"/>
    </reaction>
</comment>
<keyword evidence="6" id="KW-0007">Acetylation</keyword>
<evidence type="ECO:0000256" key="2">
    <source>
        <dbReference type="ARBA" id="ARBA00011881"/>
    </source>
</evidence>
<evidence type="ECO:0000256" key="6">
    <source>
        <dbReference type="HAMAP-Rule" id="MF_00313"/>
    </source>
</evidence>
<organism evidence="7 8">
    <name type="scientific">Weeksella virosa (strain ATCC 43766 / DSM 16922 / JCM 21250 / CCUG 30538 / CDC 9751 / IAM 14551 / NBRC 16016 / NCTC 11634 / CL345/78)</name>
    <dbReference type="NCBI Taxonomy" id="865938"/>
    <lineage>
        <taxon>Bacteria</taxon>
        <taxon>Pseudomonadati</taxon>
        <taxon>Bacteroidota</taxon>
        <taxon>Flavobacteriia</taxon>
        <taxon>Flavobacteriales</taxon>
        <taxon>Weeksellaceae</taxon>
        <taxon>Weeksella</taxon>
    </lineage>
</organism>
<evidence type="ECO:0000256" key="5">
    <source>
        <dbReference type="ARBA" id="ARBA00049534"/>
    </source>
</evidence>
<dbReference type="EMBL" id="CP002455">
    <property type="protein sequence ID" value="ADX68775.1"/>
    <property type="molecule type" value="Genomic_DNA"/>
</dbReference>
<evidence type="ECO:0000256" key="3">
    <source>
        <dbReference type="ARBA" id="ARBA00012918"/>
    </source>
</evidence>
<dbReference type="PANTHER" id="PTHR12544:SF29">
    <property type="entry name" value="GLUTAMINASE"/>
    <property type="match status" value="1"/>
</dbReference>
<dbReference type="Pfam" id="PF04960">
    <property type="entry name" value="Glutaminase"/>
    <property type="match status" value="1"/>
</dbReference>
<comment type="similarity">
    <text evidence="1 6">Belongs to the glutaminase family.</text>
</comment>
<reference evidence="7 8" key="1">
    <citation type="journal article" date="2011" name="Stand. Genomic Sci.">
        <title>Complete genome sequence of Weeksella virosa type strain (9751).</title>
        <authorList>
            <person name="Lang E."/>
            <person name="Teshima H."/>
            <person name="Lucas S."/>
            <person name="Lapidus A."/>
            <person name="Hammon N."/>
            <person name="Deshpande S."/>
            <person name="Nolan M."/>
            <person name="Cheng J.F."/>
            <person name="Pitluck S."/>
            <person name="Liolios K."/>
            <person name="Pagani I."/>
            <person name="Mikhailova N."/>
            <person name="Ivanova N."/>
            <person name="Mavromatis K."/>
            <person name="Pati A."/>
            <person name="Tapia R."/>
            <person name="Han C."/>
            <person name="Goodwin L."/>
            <person name="Chen A."/>
            <person name="Palaniappan K."/>
            <person name="Land M."/>
            <person name="Hauser L."/>
            <person name="Chang Y.J."/>
            <person name="Jeffries C.D."/>
            <person name="Brambilla E.M."/>
            <person name="Kopitz M."/>
            <person name="Rohde M."/>
            <person name="Goker M."/>
            <person name="Tindall B.J."/>
            <person name="Detter J.C."/>
            <person name="Woyke T."/>
            <person name="Bristow J."/>
            <person name="Eisen J.A."/>
            <person name="Markowitz V."/>
            <person name="Hugenholtz P."/>
            <person name="Klenk H.P."/>
            <person name="Kyrpides N.C."/>
        </authorList>
    </citation>
    <scope>NUCLEOTIDE SEQUENCE [LARGE SCALE GENOMIC DNA]</scope>
    <source>
        <strain evidence="8">ATCC 43766 / DSM 16922 / JCM 21250 / NBRC 16016 / NCTC 11634 / CL345/78</strain>
    </source>
</reference>
<dbReference type="STRING" id="865938.Weevi_2101"/>
<feature type="binding site" evidence="6">
    <location>
        <position position="215"/>
    </location>
    <ligand>
        <name>substrate</name>
    </ligand>
</feature>
<dbReference type="Proteomes" id="UP000008641">
    <property type="component" value="Chromosome"/>
</dbReference>
<dbReference type="InterPro" id="IPR012338">
    <property type="entry name" value="Beta-lactam/transpept-like"/>
</dbReference>
<dbReference type="NCBIfam" id="TIGR03814">
    <property type="entry name" value="Gln_ase"/>
    <property type="match status" value="1"/>
</dbReference>
<name>F0P247_WEEVC</name>
<dbReference type="KEGG" id="wvi:Weevi_2101"/>
<evidence type="ECO:0000256" key="4">
    <source>
        <dbReference type="ARBA" id="ARBA00022801"/>
    </source>
</evidence>
<protein>
    <recommendedName>
        <fullName evidence="3 6">Glutaminase</fullName>
        <ecNumber evidence="3 6">3.5.1.2</ecNumber>
    </recommendedName>
</protein>
<reference evidence="8" key="2">
    <citation type="journal article" date="2011" name="Stand. Genomic Sci.">
        <title>Complete genome sequence of Weeksella virosa type strain (9751T).</title>
        <authorList>
            <person name="Lang E."/>
            <person name="Teshima H."/>
            <person name="Lucas S."/>
            <person name="Lapidus A."/>
            <person name="Hammon N."/>
            <person name="Deshpande S."/>
            <person name="Nolan M."/>
            <person name="Cheng J."/>
            <person name="Pitluck S."/>
            <person name="Liolios K."/>
            <person name="Pagani I."/>
            <person name="Mikhailova N."/>
            <person name="Ivanova N."/>
            <person name="Mavromatis K."/>
            <person name="Pati A."/>
            <person name="Tapia R."/>
            <person name="Han C."/>
            <person name="Goodwin L."/>
            <person name="Chen A."/>
            <person name="Palaniappan K."/>
            <person name="Land M."/>
            <person name="Hauser L."/>
            <person name="Chang Y."/>
            <person name="Jeffries C."/>
            <person name="Brambilla E."/>
            <person name="Kopitz M."/>
            <person name="Rohde M."/>
            <person name="Goker M."/>
            <person name="Tindall B."/>
            <person name="Detter J."/>
            <person name="Woyke T."/>
            <person name="Bristow J."/>
            <person name="Eisen J."/>
            <person name="Markowitz V."/>
            <person name="Hugenholtz P."/>
            <person name="Klenk H."/>
            <person name="Kyrpides N."/>
        </authorList>
    </citation>
    <scope>NUCLEOTIDE SEQUENCE [LARGE SCALE GENOMIC DNA]</scope>
    <source>
        <strain evidence="8">ATCC 43766 / DSM 16922 / JCM 21250 / NBRC 16016 / NCTC 11634 / CL345/78</strain>
    </source>
</reference>
<dbReference type="AlphaFoldDB" id="F0P247"/>
<dbReference type="eggNOG" id="COG2066">
    <property type="taxonomic scope" value="Bacteria"/>
</dbReference>
<dbReference type="OrthoDB" id="9788822at2"/>
<dbReference type="SUPFAM" id="SSF56601">
    <property type="entry name" value="beta-lactamase/transpeptidase-like"/>
    <property type="match status" value="1"/>
</dbReference>
<comment type="subunit">
    <text evidence="2 6">Homotetramer.</text>
</comment>
<feature type="binding site" evidence="6">
    <location>
        <position position="285"/>
    </location>
    <ligand>
        <name>substrate</name>
    </ligand>
</feature>
<sequence>MYKTISFLSIAIFYILSTPSTIVCGQNKIIDKKVMLHLVNKHKLAFTQGKVADYIPELGKANPKAVAFSITNENGETWSVGDNKQKFTIQSISKLIALMLAVEENGEEKVFTQMGYYGTHHPFNYFANLDHNGRPLNPMMNAGAIYTTSLIAGDADEPYQKILARIRYITNNPKIDINPTIYESEKATGYRNRGMFYLMKNYGMIEKEEEVLNNYFRQCSIEIDVEDLSKIAYFIANQGTRYDGDKTHYNKELMQLIQAQMLTAGMYEFSGEYARTIALPSKSGVGGGIIATVPNKIGIAVYNPSLDEHGNSLVGYLILKDFVQEYSLGIF</sequence>
<dbReference type="GO" id="GO:0006543">
    <property type="term" value="P:L-glutamine catabolic process"/>
    <property type="evidence" value="ECO:0007669"/>
    <property type="project" value="TreeGrafter"/>
</dbReference>
<dbReference type="InterPro" id="IPR015868">
    <property type="entry name" value="Glutaminase"/>
</dbReference>
<dbReference type="Gene3D" id="3.40.710.10">
    <property type="entry name" value="DD-peptidase/beta-lactamase superfamily"/>
    <property type="match status" value="1"/>
</dbReference>
<gene>
    <name evidence="6" type="primary">glsA</name>
    <name evidence="7" type="ordered locus">Weevi_2101</name>
</gene>